<evidence type="ECO:0000259" key="2">
    <source>
        <dbReference type="Pfam" id="PF13550"/>
    </source>
</evidence>
<comment type="caution">
    <text evidence="3">The sequence shown here is derived from an EMBL/GenBank/DDBJ whole genome shotgun (WGS) entry which is preliminary data.</text>
</comment>
<dbReference type="Proteomes" id="UP000291088">
    <property type="component" value="Unassembled WGS sequence"/>
</dbReference>
<dbReference type="InterPro" id="IPR032876">
    <property type="entry name" value="J_dom"/>
</dbReference>
<dbReference type="OrthoDB" id="7822067at2"/>
<keyword evidence="1" id="KW-0812">Transmembrane</keyword>
<dbReference type="AlphaFoldDB" id="A0A4Q2SZQ2"/>
<dbReference type="Pfam" id="PF13550">
    <property type="entry name" value="Phage-tail_3"/>
    <property type="match status" value="1"/>
</dbReference>
<keyword evidence="1" id="KW-1133">Transmembrane helix</keyword>
<dbReference type="RefSeq" id="WP_129333472.1">
    <property type="nucleotide sequence ID" value="NZ_SDVB01000253.1"/>
</dbReference>
<reference evidence="3 4" key="1">
    <citation type="submission" date="2019-01" db="EMBL/GenBank/DDBJ databases">
        <authorList>
            <person name="Deng T."/>
        </authorList>
    </citation>
    <scope>NUCLEOTIDE SEQUENCE [LARGE SCALE GENOMIC DNA]</scope>
    <source>
        <strain evidence="3 4">F8825</strain>
    </source>
</reference>
<sequence length="711" mass="76850">MKFHMLHRVYLLAGVSYFATAPDVLADPVSLLATAIQGFLLSSTAIAATATGAIATIAANAIVIGGLAAVSLLGGRRGGAIKPSDAKSTFEAADSSVIEGIGRVRVGGMKAFGNTDGSTRWRLVARLQGPIDAIEAYYVGGREVVVDPDGSVTSPPWPKRSGGSWMKIEDKLGTGSETAWSALVTAFPSLWTSAHRVRGIAQSLVTYYNPGLTSGTYLKLYQAGVPDTEWLARASKIYDPRTGLTAWSDNGILACAHVLRRDPAFGFDGFDWDLIAASANKADVLVATKTGTEKRSRVSGMWAWESERGATMQQLMDSAGVVLRMTDAGKIWFDLIDDVPTSEIDFDPIDIVEYSWKSGPEAVERPNICRLEYYSPERNYDMAEIDLSGIAWARVQDEIDRYGPKYLDIKLPFCPSASQAQRIARRMFALSRADSGVMRTNMVGLAAWGRYYGQITEPDTGDIELVSLAAPEIDDEAGLVDIPFAIWPTLSAWNPAVDEADAPDEVPELGYTSDIPQPNAPTAMVQVVYPDTSREFRIGFSLTGTYDLSEANYRTYTGALPNGWTAMTEGTNFAYVAGDLEGVTVDCRVRIFNGEDGSPFSEILNGIVAIDNTAPTMPVASSGGIDAGTLNVSVHGTSLNMVAIRMRKRIYNDILGWGDWFDVVTYAGRPMQDLNFSDSAASQEVQWLLQCLTSNGTEGPGLVYHYTPPAP</sequence>
<gene>
    <name evidence="3" type="ORF">EUU22_18575</name>
</gene>
<keyword evidence="1" id="KW-0472">Membrane</keyword>
<accession>A0A4Q2SZQ2</accession>
<feature type="transmembrane region" description="Helical" evidence="1">
    <location>
        <begin position="50"/>
        <end position="73"/>
    </location>
</feature>
<proteinExistence type="predicted"/>
<name>A0A4Q2SZQ2_9HYPH</name>
<organism evidence="3 4">
    <name type="scientific">Ciceribacter ferrooxidans</name>
    <dbReference type="NCBI Taxonomy" id="2509717"/>
    <lineage>
        <taxon>Bacteria</taxon>
        <taxon>Pseudomonadati</taxon>
        <taxon>Pseudomonadota</taxon>
        <taxon>Alphaproteobacteria</taxon>
        <taxon>Hyphomicrobiales</taxon>
        <taxon>Rhizobiaceae</taxon>
        <taxon>Ciceribacter</taxon>
    </lineage>
</organism>
<keyword evidence="4" id="KW-1185">Reference proteome</keyword>
<evidence type="ECO:0000256" key="1">
    <source>
        <dbReference type="SAM" id="Phobius"/>
    </source>
</evidence>
<evidence type="ECO:0000313" key="3">
    <source>
        <dbReference type="EMBL" id="RYC10080.1"/>
    </source>
</evidence>
<dbReference type="EMBL" id="SDVB01000253">
    <property type="protein sequence ID" value="RYC10080.1"/>
    <property type="molecule type" value="Genomic_DNA"/>
</dbReference>
<evidence type="ECO:0000313" key="4">
    <source>
        <dbReference type="Proteomes" id="UP000291088"/>
    </source>
</evidence>
<feature type="domain" description="Tip attachment protein J" evidence="2">
    <location>
        <begin position="315"/>
        <end position="437"/>
    </location>
</feature>
<protein>
    <recommendedName>
        <fullName evidence="2">Tip attachment protein J domain-containing protein</fullName>
    </recommendedName>
</protein>